<evidence type="ECO:0000259" key="4">
    <source>
        <dbReference type="SMART" id="SM00382"/>
    </source>
</evidence>
<keyword evidence="2" id="KW-0547">Nucleotide-binding</keyword>
<reference evidence="5" key="2">
    <citation type="submission" date="2025-09" db="UniProtKB">
        <authorList>
            <consortium name="Ensembl"/>
        </authorList>
    </citation>
    <scope>IDENTIFICATION</scope>
</reference>
<evidence type="ECO:0000256" key="3">
    <source>
        <dbReference type="SAM" id="Coils"/>
    </source>
</evidence>
<protein>
    <recommendedName>
        <fullName evidence="4">AAA+ ATPase domain-containing protein</fullName>
    </recommendedName>
</protein>
<dbReference type="AlphaFoldDB" id="A0A8C9ZXM0"/>
<accession>A0A8C9ZXM0</accession>
<feature type="domain" description="AAA+ ATPase" evidence="4">
    <location>
        <begin position="47"/>
        <end position="187"/>
    </location>
</feature>
<feature type="coiled-coil region" evidence="3">
    <location>
        <begin position="405"/>
        <end position="456"/>
    </location>
</feature>
<dbReference type="InterPro" id="IPR006703">
    <property type="entry name" value="G_AIG1"/>
</dbReference>
<evidence type="ECO:0000313" key="5">
    <source>
        <dbReference type="Ensembl" id="ENSSLUP00000044857.1"/>
    </source>
</evidence>
<dbReference type="SUPFAM" id="SSF52540">
    <property type="entry name" value="P-loop containing nucleoside triphosphate hydrolases"/>
    <property type="match status" value="2"/>
</dbReference>
<keyword evidence="3" id="KW-0175">Coiled coil</keyword>
<dbReference type="InterPro" id="IPR003593">
    <property type="entry name" value="AAA+_ATPase"/>
</dbReference>
<dbReference type="GO" id="GO:0005525">
    <property type="term" value="F:GTP binding"/>
    <property type="evidence" value="ECO:0007669"/>
    <property type="project" value="InterPro"/>
</dbReference>
<dbReference type="Gene3D" id="3.40.50.300">
    <property type="entry name" value="P-loop containing nucleotide triphosphate hydrolases"/>
    <property type="match status" value="1"/>
</dbReference>
<name>A0A8C9ZXM0_SANLU</name>
<sequence>LDSCFEKVYVKRKYVLIHSGSPAVYQLKPKKDNIGSLTRMTLGEKNPNKTILLVGETGTGKSTLINALVNYAMGVEWEDDVWFKIIEEEKRSQSESQTSDVIVYQIFGFEDKTLPYSLTIIDTPGYGSTRGIGQDVIISQRLFDLFRSEDGVHEINAVGLVVTGTVNRLSDRQRYIFDSVISLFGKDIEKNIVALITHSDGITPKNALQALEAAKIKCARNEKNQPVHFLFNNRQEEDRTEDEEALKHADKTSMKRMNQFTNFLVKTPPQKMQKTVDVLNERIRLTACIQNLQERIELIYLKQTEIQQTQDGLKKHEEEMKKNENFTIEVDEVYKDKEPIDGGMWGLVFYEAATCCTVCEENCHYPGCTMAWKPGHCEVMKGGHCTSCTRKCPASDHVKENWKYVDKTRKVKKTLEDVKEKYETNKKETKNKESLLETLQKEKETLEEKKTPLLDEAYQHVVKLEQIALNVVSLSTYVHLDFLIEEMTKKKDTEKVDHLKQMESQKDEGFLAGLQYMYNAISQMFKRKKMTRGLPRSRLLTQRHVPVSWSYSCSSLEQGEHLDHRRKI</sequence>
<evidence type="ECO:0000313" key="6">
    <source>
        <dbReference type="Proteomes" id="UP000694568"/>
    </source>
</evidence>
<dbReference type="PANTHER" id="PTHR32046">
    <property type="entry name" value="G DOMAIN-CONTAINING PROTEIN"/>
    <property type="match status" value="1"/>
</dbReference>
<dbReference type="GeneTree" id="ENSGT00500000044904"/>
<dbReference type="InterPro" id="IPR025662">
    <property type="entry name" value="Sigma_54_int_dom_ATP-bd_1"/>
</dbReference>
<dbReference type="PANTHER" id="PTHR32046:SF11">
    <property type="entry name" value="IMMUNE-ASSOCIATED NUCLEOTIDE-BINDING PROTEIN 10-LIKE"/>
    <property type="match status" value="1"/>
</dbReference>
<comment type="similarity">
    <text evidence="1">Belongs to the TRAFAC class TrmE-Era-EngA-EngB-Septin-like GTPase superfamily. AIG1/Toc34/Toc159-like paraseptin GTPase family. IAN subfamily.</text>
</comment>
<dbReference type="Pfam" id="PF04548">
    <property type="entry name" value="AIG1"/>
    <property type="match status" value="1"/>
</dbReference>
<evidence type="ECO:0000256" key="1">
    <source>
        <dbReference type="ARBA" id="ARBA00008535"/>
    </source>
</evidence>
<dbReference type="Ensembl" id="ENSSLUT00000046268.1">
    <property type="protein sequence ID" value="ENSSLUP00000044857.1"/>
    <property type="gene ID" value="ENSSLUG00000019853.1"/>
</dbReference>
<keyword evidence="6" id="KW-1185">Reference proteome</keyword>
<dbReference type="Proteomes" id="UP000694568">
    <property type="component" value="Unplaced"/>
</dbReference>
<proteinExistence type="inferred from homology"/>
<dbReference type="InterPro" id="IPR027417">
    <property type="entry name" value="P-loop_NTPase"/>
</dbReference>
<dbReference type="PROSITE" id="PS00675">
    <property type="entry name" value="SIGMA54_INTERACT_1"/>
    <property type="match status" value="1"/>
</dbReference>
<reference evidence="5" key="1">
    <citation type="submission" date="2025-08" db="UniProtKB">
        <authorList>
            <consortium name="Ensembl"/>
        </authorList>
    </citation>
    <scope>IDENTIFICATION</scope>
</reference>
<evidence type="ECO:0000256" key="2">
    <source>
        <dbReference type="ARBA" id="ARBA00022741"/>
    </source>
</evidence>
<dbReference type="SMART" id="SM00382">
    <property type="entry name" value="AAA"/>
    <property type="match status" value="1"/>
</dbReference>
<organism evidence="5 6">
    <name type="scientific">Sander lucioperca</name>
    <name type="common">Pike-perch</name>
    <name type="synonym">Perca lucioperca</name>
    <dbReference type="NCBI Taxonomy" id="283035"/>
    <lineage>
        <taxon>Eukaryota</taxon>
        <taxon>Metazoa</taxon>
        <taxon>Chordata</taxon>
        <taxon>Craniata</taxon>
        <taxon>Vertebrata</taxon>
        <taxon>Euteleostomi</taxon>
        <taxon>Actinopterygii</taxon>
        <taxon>Neopterygii</taxon>
        <taxon>Teleostei</taxon>
        <taxon>Neoteleostei</taxon>
        <taxon>Acanthomorphata</taxon>
        <taxon>Eupercaria</taxon>
        <taxon>Perciformes</taxon>
        <taxon>Percoidei</taxon>
        <taxon>Percidae</taxon>
        <taxon>Luciopercinae</taxon>
        <taxon>Sander</taxon>
    </lineage>
</organism>